<protein>
    <submittedName>
        <fullName evidence="5">DNA mismatch repair protein MutS</fullName>
    </submittedName>
</protein>
<dbReference type="GO" id="GO:0006298">
    <property type="term" value="P:mismatch repair"/>
    <property type="evidence" value="ECO:0007669"/>
    <property type="project" value="InterPro"/>
</dbReference>
<reference evidence="5 6" key="1">
    <citation type="submission" date="2019-10" db="EMBL/GenBank/DDBJ databases">
        <title>Paraburkholderia sp. isolated from nodules of Mimosa pudica from Brazilian Atlantic Forest soils.</title>
        <authorList>
            <person name="Paulitsch F."/>
            <person name="Hungria M."/>
            <person name="Dall'Agnol R."/>
        </authorList>
    </citation>
    <scope>NUCLEOTIDE SEQUENCE [LARGE SCALE GENOMIC DNA]</scope>
    <source>
        <strain evidence="5 6">CNPSo 3157</strain>
    </source>
</reference>
<dbReference type="RefSeq" id="WP_152762570.1">
    <property type="nucleotide sequence ID" value="NZ_WHNP01000025.1"/>
</dbReference>
<dbReference type="PANTHER" id="PTHR11361:SF34">
    <property type="entry name" value="DNA MISMATCH REPAIR PROTEIN MSH1, MITOCHONDRIAL"/>
    <property type="match status" value="1"/>
</dbReference>
<organism evidence="5 6">
    <name type="scientific">Paraburkholderia franconis</name>
    <dbReference type="NCBI Taxonomy" id="2654983"/>
    <lineage>
        <taxon>Bacteria</taxon>
        <taxon>Pseudomonadati</taxon>
        <taxon>Pseudomonadota</taxon>
        <taxon>Betaproteobacteria</taxon>
        <taxon>Burkholderiales</taxon>
        <taxon>Burkholderiaceae</taxon>
        <taxon>Paraburkholderia</taxon>
    </lineage>
</organism>
<dbReference type="EMBL" id="WHNP01000025">
    <property type="protein sequence ID" value="MPW20013.1"/>
    <property type="molecule type" value="Genomic_DNA"/>
</dbReference>
<dbReference type="GO" id="GO:0030983">
    <property type="term" value="F:mismatched DNA binding"/>
    <property type="evidence" value="ECO:0007669"/>
    <property type="project" value="InterPro"/>
</dbReference>
<comment type="caution">
    <text evidence="5">The sequence shown here is derived from an EMBL/GenBank/DDBJ whole genome shotgun (WGS) entry which is preliminary data.</text>
</comment>
<dbReference type="InterPro" id="IPR000432">
    <property type="entry name" value="DNA_mismatch_repair_MutS_C"/>
</dbReference>
<evidence type="ECO:0000259" key="4">
    <source>
        <dbReference type="SMART" id="SM00534"/>
    </source>
</evidence>
<dbReference type="InterPro" id="IPR027417">
    <property type="entry name" value="P-loop_NTPase"/>
</dbReference>
<dbReference type="Gene3D" id="3.40.50.300">
    <property type="entry name" value="P-loop containing nucleotide triphosphate hydrolases"/>
    <property type="match status" value="1"/>
</dbReference>
<feature type="domain" description="DNA mismatch repair proteins mutS family" evidence="4">
    <location>
        <begin position="348"/>
        <end position="528"/>
    </location>
</feature>
<accession>A0A7X1NDJ9</accession>
<dbReference type="InterPro" id="IPR045076">
    <property type="entry name" value="MutS"/>
</dbReference>
<dbReference type="Pfam" id="PF00488">
    <property type="entry name" value="MutS_V"/>
    <property type="match status" value="1"/>
</dbReference>
<evidence type="ECO:0000256" key="3">
    <source>
        <dbReference type="ARBA" id="ARBA00023125"/>
    </source>
</evidence>
<dbReference type="SMART" id="SM00534">
    <property type="entry name" value="MUTSac"/>
    <property type="match status" value="1"/>
</dbReference>
<keyword evidence="1" id="KW-0547">Nucleotide-binding</keyword>
<dbReference type="GO" id="GO:0005524">
    <property type="term" value="F:ATP binding"/>
    <property type="evidence" value="ECO:0007669"/>
    <property type="project" value="UniProtKB-KW"/>
</dbReference>
<evidence type="ECO:0000313" key="6">
    <source>
        <dbReference type="Proteomes" id="UP000484381"/>
    </source>
</evidence>
<keyword evidence="6" id="KW-1185">Reference proteome</keyword>
<dbReference type="GO" id="GO:0140664">
    <property type="term" value="F:ATP-dependent DNA damage sensor activity"/>
    <property type="evidence" value="ECO:0007669"/>
    <property type="project" value="InterPro"/>
</dbReference>
<evidence type="ECO:0000256" key="2">
    <source>
        <dbReference type="ARBA" id="ARBA00022840"/>
    </source>
</evidence>
<name>A0A7X1NDJ9_9BURK</name>
<dbReference type="GO" id="GO:0005829">
    <property type="term" value="C:cytosol"/>
    <property type="evidence" value="ECO:0007669"/>
    <property type="project" value="TreeGrafter"/>
</dbReference>
<dbReference type="PANTHER" id="PTHR11361">
    <property type="entry name" value="DNA MISMATCH REPAIR PROTEIN MUTS FAMILY MEMBER"/>
    <property type="match status" value="1"/>
</dbReference>
<dbReference type="Proteomes" id="UP000484381">
    <property type="component" value="Unassembled WGS sequence"/>
</dbReference>
<evidence type="ECO:0000313" key="5">
    <source>
        <dbReference type="EMBL" id="MPW20013.1"/>
    </source>
</evidence>
<proteinExistence type="predicted"/>
<keyword evidence="2" id="KW-0067">ATP-binding</keyword>
<dbReference type="AlphaFoldDB" id="A0A7X1NDJ9"/>
<dbReference type="SUPFAM" id="SSF52540">
    <property type="entry name" value="P-loop containing nucleoside triphosphate hydrolases"/>
    <property type="match status" value="1"/>
</dbReference>
<sequence>MGERPAPASVSTSPEPPTGCFESILFPASFPASERPAHDIAGFFSDLLLDQIVEAVTAAWQDYSLTPFFHLPLRDTEAVIYRQEIFRDLEDGLVMQAVQEFSRQMRVMRERLDRTQKRSYLHERQRWFLAAVEAYCDGVRRLYQDLGALSLCSRGLRAFHGYLGAYVASAGFQRLAGEMMTVRSRLADVRYCVLIKGDTVTVARYHGEPDYTAQIEATFEKFRRGEVQNYLVAYRDADALNHVEAGILERVARLHPDAFGALGAFCAQHPDFSDERIVRFDREVQFYVAYLSHIAFCRRAGLAFCYPNVSSTSRDIESRESFDLALATRLVAENAPVVCNDFYLSGPERIFVVSGPNQGGKTTFARAFGQLHYLASLGCPVPGSQARLFLFDRIFTHFEREEAIANLRGKLQDDLVRIRHILENATPSSIVILNEIFSSTTVSDALFLSTKVMTQLCRLGALGVCVTFLTELTSLSVRTVSMVGSIDPNDPTARTYKLERRPADGLAYALAIARKYRVTYDCVKERIKP</sequence>
<keyword evidence="3" id="KW-0238">DNA-binding</keyword>
<gene>
    <name evidence="5" type="ORF">GCT13_24735</name>
</gene>
<evidence type="ECO:0000256" key="1">
    <source>
        <dbReference type="ARBA" id="ARBA00022741"/>
    </source>
</evidence>